<dbReference type="PANTHER" id="PTHR35472">
    <property type="match status" value="1"/>
</dbReference>
<sequence length="87" mass="9429">MRILNSPLPFVFLLVILTLGQISSSRFFIHGATKEKADPRSRTQASTPFSWRFSAVPPSPNPSRSNTDPVFGVSGRAVPGGPNPLHN</sequence>
<reference evidence="3 4" key="1">
    <citation type="journal article" date="2020" name="Mol. Biol. Evol.">
        <title>Distinct Expression and Methylation Patterns for Genes with Different Fates following a Single Whole-Genome Duplication in Flowering Plants.</title>
        <authorList>
            <person name="Shi T."/>
            <person name="Rahmani R.S."/>
            <person name="Gugger P.F."/>
            <person name="Wang M."/>
            <person name="Li H."/>
            <person name="Zhang Y."/>
            <person name="Li Z."/>
            <person name="Wang Q."/>
            <person name="Van de Peer Y."/>
            <person name="Marchal K."/>
            <person name="Chen J."/>
        </authorList>
    </citation>
    <scope>NUCLEOTIDE SEQUENCE [LARGE SCALE GENOMIC DNA]</scope>
    <source>
        <tissue evidence="3">Leaf</tissue>
    </source>
</reference>
<dbReference type="PANTHER" id="PTHR35472:SF4">
    <property type="entry name" value="DUF19 DOMAIN-CONTAINING PROTEIN"/>
    <property type="match status" value="1"/>
</dbReference>
<accession>A0A822XIH0</accession>
<evidence type="ECO:0000256" key="1">
    <source>
        <dbReference type="SAM" id="MobiDB-lite"/>
    </source>
</evidence>
<evidence type="ECO:0000313" key="4">
    <source>
        <dbReference type="Proteomes" id="UP000607653"/>
    </source>
</evidence>
<keyword evidence="4" id="KW-1185">Reference proteome</keyword>
<proteinExistence type="predicted"/>
<feature type="chain" id="PRO_5032677283" evidence="2">
    <location>
        <begin position="25"/>
        <end position="87"/>
    </location>
</feature>
<keyword evidence="2" id="KW-0732">Signal</keyword>
<dbReference type="AlphaFoldDB" id="A0A822XIH0"/>
<comment type="caution">
    <text evidence="3">The sequence shown here is derived from an EMBL/GenBank/DDBJ whole genome shotgun (WGS) entry which is preliminary data.</text>
</comment>
<evidence type="ECO:0000313" key="3">
    <source>
        <dbReference type="EMBL" id="DAD18839.1"/>
    </source>
</evidence>
<feature type="signal peptide" evidence="2">
    <location>
        <begin position="1"/>
        <end position="24"/>
    </location>
</feature>
<dbReference type="EMBL" id="DUZY01000001">
    <property type="protein sequence ID" value="DAD18839.1"/>
    <property type="molecule type" value="Genomic_DNA"/>
</dbReference>
<feature type="region of interest" description="Disordered" evidence="1">
    <location>
        <begin position="33"/>
        <end position="87"/>
    </location>
</feature>
<protein>
    <submittedName>
        <fullName evidence="3">Uncharacterized protein</fullName>
    </submittedName>
</protein>
<organism evidence="3 4">
    <name type="scientific">Nelumbo nucifera</name>
    <name type="common">Sacred lotus</name>
    <dbReference type="NCBI Taxonomy" id="4432"/>
    <lineage>
        <taxon>Eukaryota</taxon>
        <taxon>Viridiplantae</taxon>
        <taxon>Streptophyta</taxon>
        <taxon>Embryophyta</taxon>
        <taxon>Tracheophyta</taxon>
        <taxon>Spermatophyta</taxon>
        <taxon>Magnoliopsida</taxon>
        <taxon>Proteales</taxon>
        <taxon>Nelumbonaceae</taxon>
        <taxon>Nelumbo</taxon>
    </lineage>
</organism>
<dbReference type="InterPro" id="IPR055317">
    <property type="entry name" value="CLE14-like"/>
</dbReference>
<gene>
    <name evidence="3" type="ORF">HUJ06_020302</name>
</gene>
<dbReference type="Proteomes" id="UP000607653">
    <property type="component" value="Unassembled WGS sequence"/>
</dbReference>
<name>A0A822XIH0_NELNU</name>
<evidence type="ECO:0000256" key="2">
    <source>
        <dbReference type="SAM" id="SignalP"/>
    </source>
</evidence>